<dbReference type="STRING" id="113540.ENSSFOP00015073224"/>
<evidence type="ECO:0000259" key="11">
    <source>
        <dbReference type="PROSITE" id="PS50112"/>
    </source>
</evidence>
<dbReference type="SUPFAM" id="SSF47459">
    <property type="entry name" value="HLH, helix-loop-helix DNA-binding domain"/>
    <property type="match status" value="1"/>
</dbReference>
<keyword evidence="3" id="KW-0805">Transcription regulation</keyword>
<reference evidence="13 14" key="1">
    <citation type="submission" date="2015-08" db="EMBL/GenBank/DDBJ databases">
        <title>The genome of the Asian arowana (Scleropages formosus).</title>
        <authorList>
            <person name="Tan M.H."/>
            <person name="Gan H.M."/>
            <person name="Croft L.J."/>
            <person name="Austin C.M."/>
        </authorList>
    </citation>
    <scope>NUCLEOTIDE SEQUENCE [LARGE SCALE GENOMIC DNA]</scope>
    <source>
        <strain evidence="13">Aro1</strain>
    </source>
</reference>
<dbReference type="Proteomes" id="UP000034805">
    <property type="component" value="Unassembled WGS sequence"/>
</dbReference>
<feature type="domain" description="BHLH" evidence="12">
    <location>
        <begin position="135"/>
        <end position="188"/>
    </location>
</feature>
<dbReference type="AlphaFoldDB" id="A0A0P7UJD9"/>
<protein>
    <recommendedName>
        <fullName evidence="9">Neuronal PAS domain-containing protein 1</fullName>
    </recommendedName>
</protein>
<dbReference type="InterPro" id="IPR036638">
    <property type="entry name" value="HLH_DNA-bd_sf"/>
</dbReference>
<dbReference type="InterPro" id="IPR000014">
    <property type="entry name" value="PAS"/>
</dbReference>
<keyword evidence="2" id="KW-0677">Repeat</keyword>
<sequence length="917" mass="98381">MARDGISSPCGRGHTTVTQPVACKWEEEAVGLRKGHWAARAGRAGTIHPALARGQLSPAAGYRAAGGSTGPLKVSRAERVEGITAQSEAALGVAAHAAAMAAMPFAGEGKCVSVEWDFLQGLLAKPPTLPCLQNLRKEKSRNAARSRRGKENFEFFELAKLLPLPGAITSQLDKASVIRLTISYLHMRHFASQGEPPWGPLLEGGPNCTKAVHHPSHSLATDMFEQHLGAHLLQSLDGFVFVVSQEGRFLYISETVSIYLGLSQVELTGSSVFDYIHPADHVEMAEHLGIRPHLRAEAGCQGSHESASSSASTSSLAETPEPAPASPLKSEDDPPDRGFFIRMKSTLTKRGLHVKSSGYKVIHVTGRIRCRPALVPGSPRSLQRPLGLVALAHTLPPSTLNEVRMESHMFVFRVNMDLQVTYCENRISEYMDLSPAEVVGHTCYQFIHAEDLNTLRQSHEDLLRKGQVVTGYYRWLQRRGGFQWVQSCATVSVNHKAPHERNVIWVNYVLRYVCDADLSHEALYRHNREVTPDFRERSMALTGGVLRGAGGLGFESCLGVDWHPVLGVSPPPPALHPLLLGTSAAQPVKCSSSKGSSGSQVKEGYAQYSHPPNGQTEEKKKRTQQADPKHGPLEKRQRKGVQEDEEGNPSASSDLGSDSEAEEEEVGADRRCQADGKMVKREEGASKQSGGATRIRADTIQNGRAVIQQLKSGVASAAANVKTEQNFMVSGTTLSGGRWGHSKLSLQTPSRAQNGDAAPASVPDSTVTPPGTEAPPGGLLASSSPGLSPPMEGSPLPREERGLAGGRGPDFELLQRLAVGGAASRVLFHPLAIGPQGPQSLYAPSTIRYAPAELASAHPTAESLPSDHHKPPAFFPHLQRIAALPPFSGFSSSDPTFPPGLPFCVNGLRGGTGSEED</sequence>
<feature type="compositionally biased region" description="Acidic residues" evidence="10">
    <location>
        <begin position="657"/>
        <end position="666"/>
    </location>
</feature>
<dbReference type="GO" id="GO:0000977">
    <property type="term" value="F:RNA polymerase II transcription regulatory region sequence-specific DNA binding"/>
    <property type="evidence" value="ECO:0007669"/>
    <property type="project" value="TreeGrafter"/>
</dbReference>
<dbReference type="PROSITE" id="PS50112">
    <property type="entry name" value="PAS"/>
    <property type="match status" value="2"/>
</dbReference>
<comment type="function">
    <text evidence="7">May control regulatory pathways relevant to schizophrenia and to psychotic illness. May play a role in late central nervous system development by modulating EPO expression in response to cellular oxygen level. Forms a heterodimer that binds core DNA sequence 5'-TACGTG-3' within the hypoxia response element (HRE) leading to transcriptional repression on its target gene TH.</text>
</comment>
<dbReference type="GO" id="GO:0000981">
    <property type="term" value="F:DNA-binding transcription factor activity, RNA polymerase II-specific"/>
    <property type="evidence" value="ECO:0007669"/>
    <property type="project" value="TreeGrafter"/>
</dbReference>
<dbReference type="PROSITE" id="PS50888">
    <property type="entry name" value="BHLH"/>
    <property type="match status" value="1"/>
</dbReference>
<evidence type="ECO:0000256" key="4">
    <source>
        <dbReference type="ARBA" id="ARBA00023125"/>
    </source>
</evidence>
<comment type="subcellular location">
    <subcellularLocation>
        <location evidence="1">Nucleus</location>
    </subcellularLocation>
</comment>
<feature type="compositionally biased region" description="Polar residues" evidence="10">
    <location>
        <begin position="744"/>
        <end position="753"/>
    </location>
</feature>
<feature type="compositionally biased region" description="Low complexity" evidence="10">
    <location>
        <begin position="303"/>
        <end position="317"/>
    </location>
</feature>
<evidence type="ECO:0000256" key="6">
    <source>
        <dbReference type="ARBA" id="ARBA00023242"/>
    </source>
</evidence>
<feature type="compositionally biased region" description="Low complexity" evidence="10">
    <location>
        <begin position="774"/>
        <end position="790"/>
    </location>
</feature>
<evidence type="ECO:0000256" key="5">
    <source>
        <dbReference type="ARBA" id="ARBA00023163"/>
    </source>
</evidence>
<feature type="region of interest" description="Disordered" evidence="10">
    <location>
        <begin position="587"/>
        <end position="697"/>
    </location>
</feature>
<dbReference type="Pfam" id="PF00989">
    <property type="entry name" value="PAS"/>
    <property type="match status" value="1"/>
</dbReference>
<dbReference type="InterPro" id="IPR011598">
    <property type="entry name" value="bHLH_dom"/>
</dbReference>
<evidence type="ECO:0000313" key="14">
    <source>
        <dbReference type="Proteomes" id="UP000034805"/>
    </source>
</evidence>
<dbReference type="EMBL" id="JARO02012398">
    <property type="protein sequence ID" value="KPP59284.1"/>
    <property type="molecule type" value="Genomic_DNA"/>
</dbReference>
<evidence type="ECO:0000256" key="8">
    <source>
        <dbReference type="ARBA" id="ARBA00063691"/>
    </source>
</evidence>
<dbReference type="Gene3D" id="4.10.280.10">
    <property type="entry name" value="Helix-loop-helix DNA-binding domain"/>
    <property type="match status" value="1"/>
</dbReference>
<evidence type="ECO:0000256" key="9">
    <source>
        <dbReference type="ARBA" id="ARBA00070617"/>
    </source>
</evidence>
<keyword evidence="6" id="KW-0539">Nucleus</keyword>
<dbReference type="SMART" id="SM00353">
    <property type="entry name" value="HLH"/>
    <property type="match status" value="1"/>
</dbReference>
<dbReference type="SUPFAM" id="SSF55785">
    <property type="entry name" value="PYP-like sensor domain (PAS domain)"/>
    <property type="match status" value="2"/>
</dbReference>
<keyword evidence="4" id="KW-0238">DNA-binding</keyword>
<dbReference type="Pfam" id="PF08447">
    <property type="entry name" value="PAS_3"/>
    <property type="match status" value="1"/>
</dbReference>
<feature type="compositionally biased region" description="Basic and acidic residues" evidence="10">
    <location>
        <begin position="667"/>
        <end position="685"/>
    </location>
</feature>
<comment type="caution">
    <text evidence="13">The sequence shown here is derived from an EMBL/GenBank/DDBJ whole genome shotgun (WGS) entry which is preliminary data.</text>
</comment>
<evidence type="ECO:0000256" key="2">
    <source>
        <dbReference type="ARBA" id="ARBA00022737"/>
    </source>
</evidence>
<dbReference type="FunFam" id="3.30.450.20:FF:000025">
    <property type="entry name" value="Neuronal PAS domain protein 3 isoform 1"/>
    <property type="match status" value="1"/>
</dbReference>
<dbReference type="PANTHER" id="PTHR23043">
    <property type="entry name" value="HYPOXIA-INDUCIBLE FACTOR 1 ALPHA"/>
    <property type="match status" value="1"/>
</dbReference>
<organism evidence="13 14">
    <name type="scientific">Scleropages formosus</name>
    <name type="common">Asian bonytongue</name>
    <name type="synonym">Osteoglossum formosum</name>
    <dbReference type="NCBI Taxonomy" id="113540"/>
    <lineage>
        <taxon>Eukaryota</taxon>
        <taxon>Metazoa</taxon>
        <taxon>Chordata</taxon>
        <taxon>Craniata</taxon>
        <taxon>Vertebrata</taxon>
        <taxon>Euteleostomi</taxon>
        <taxon>Actinopterygii</taxon>
        <taxon>Neopterygii</taxon>
        <taxon>Teleostei</taxon>
        <taxon>Osteoglossocephala</taxon>
        <taxon>Osteoglossomorpha</taxon>
        <taxon>Osteoglossiformes</taxon>
        <taxon>Osteoglossidae</taxon>
        <taxon>Scleropages</taxon>
    </lineage>
</organism>
<gene>
    <name evidence="13" type="ORF">Z043_122809</name>
</gene>
<dbReference type="GO" id="GO:0005634">
    <property type="term" value="C:nucleus"/>
    <property type="evidence" value="ECO:0007669"/>
    <property type="project" value="UniProtKB-SubCell"/>
</dbReference>
<dbReference type="InterPro" id="IPR013767">
    <property type="entry name" value="PAS_fold"/>
</dbReference>
<dbReference type="GO" id="GO:0046983">
    <property type="term" value="F:protein dimerization activity"/>
    <property type="evidence" value="ECO:0007669"/>
    <property type="project" value="InterPro"/>
</dbReference>
<evidence type="ECO:0000256" key="1">
    <source>
        <dbReference type="ARBA" id="ARBA00004123"/>
    </source>
</evidence>
<feature type="domain" description="PAS" evidence="11">
    <location>
        <begin position="411"/>
        <end position="466"/>
    </location>
</feature>
<proteinExistence type="predicted"/>
<dbReference type="CDD" id="cd00130">
    <property type="entry name" value="PAS"/>
    <property type="match status" value="2"/>
</dbReference>
<dbReference type="PANTHER" id="PTHR23043:SF25">
    <property type="entry name" value="NEURONAL PAS DOMAIN-CONTAINING PROTEIN 1"/>
    <property type="match status" value="1"/>
</dbReference>
<dbReference type="Gene3D" id="3.30.450.20">
    <property type="entry name" value="PAS domain"/>
    <property type="match status" value="2"/>
</dbReference>
<dbReference type="InterPro" id="IPR035965">
    <property type="entry name" value="PAS-like_dom_sf"/>
</dbReference>
<keyword evidence="5" id="KW-0804">Transcription</keyword>
<dbReference type="InterPro" id="IPR013655">
    <property type="entry name" value="PAS_fold_3"/>
</dbReference>
<evidence type="ECO:0000256" key="10">
    <source>
        <dbReference type="SAM" id="MobiDB-lite"/>
    </source>
</evidence>
<dbReference type="SMART" id="SM00091">
    <property type="entry name" value="PAS"/>
    <property type="match status" value="2"/>
</dbReference>
<evidence type="ECO:0000259" key="12">
    <source>
        <dbReference type="PROSITE" id="PS50888"/>
    </source>
</evidence>
<feature type="domain" description="PAS" evidence="11">
    <location>
        <begin position="225"/>
        <end position="297"/>
    </location>
</feature>
<accession>A0A0P7UJD9</accession>
<dbReference type="Pfam" id="PF23171">
    <property type="entry name" value="bHLH_HIF1A"/>
    <property type="match status" value="1"/>
</dbReference>
<evidence type="ECO:0000313" key="13">
    <source>
        <dbReference type="EMBL" id="KPP59284.1"/>
    </source>
</evidence>
<dbReference type="FunFam" id="4.10.280.10:FF:000083">
    <property type="entry name" value="Neuronal PAS domain protein 1"/>
    <property type="match status" value="1"/>
</dbReference>
<comment type="subunit">
    <text evidence="8">Efficient DNA binding requires dimerization with another bHLH protein. Interacts with ARNT; forms a heterodimer that binds core DNA sequence 5'-[AG]CGTG-3' within the hypoxia response element (HRE) leading to a transcriptional repressor on its target gene TH.</text>
</comment>
<feature type="region of interest" description="Disordered" evidence="10">
    <location>
        <begin position="297"/>
        <end position="336"/>
    </location>
</feature>
<name>A0A0P7UJD9_SCLFO</name>
<dbReference type="FunFam" id="3.30.450.20:FF:000021">
    <property type="entry name" value="Neuronal PAS domain-containing protein 3"/>
    <property type="match status" value="1"/>
</dbReference>
<evidence type="ECO:0000256" key="7">
    <source>
        <dbReference type="ARBA" id="ARBA00056086"/>
    </source>
</evidence>
<evidence type="ECO:0000256" key="3">
    <source>
        <dbReference type="ARBA" id="ARBA00023015"/>
    </source>
</evidence>
<feature type="region of interest" description="Disordered" evidence="10">
    <location>
        <begin position="732"/>
        <end position="808"/>
    </location>
</feature>
<dbReference type="CDD" id="cd19731">
    <property type="entry name" value="bHLH-PAS_NPAS1_PASD5"/>
    <property type="match status" value="1"/>
</dbReference>